<dbReference type="InterPro" id="IPR016024">
    <property type="entry name" value="ARM-type_fold"/>
</dbReference>
<name>A0A5C7IKB1_9ROSI</name>
<evidence type="ECO:0000256" key="5">
    <source>
        <dbReference type="ARBA" id="ARBA00012483"/>
    </source>
</evidence>
<proteinExistence type="inferred from homology"/>
<accession>A0A5C7IKB1</accession>
<dbReference type="SUPFAM" id="SSF48371">
    <property type="entry name" value="ARM repeat"/>
    <property type="match status" value="1"/>
</dbReference>
<protein>
    <recommendedName>
        <fullName evidence="6">E3 ubiquitin-protein ligase listerin</fullName>
        <ecNumber evidence="5">2.3.2.27</ecNumber>
    </recommendedName>
</protein>
<keyword evidence="11 14" id="KW-0863">Zinc-finger</keyword>
<sequence>MGKQKGDGGGRTKNRPSSSSLAASLLTSGSTAPVAVGFGGYVGCSRLDSSLSNEDSSTCLDIDSEVAQHLKRLARKDPTTKLKALASLSVLFKQKSGKDLVLIIPQWAFEYKRLLLDYNREVRRATHETMTNLVTAVGKNTTTDKAIKEKAACSSSLNCLLLLWHLCFFITTTGGGGGGAADDHCKITSFPEPLALSSKITFGSVVVGLLLLLSTFPEALLAAIVTVVEVVPPPVVLPARLGSSWATSPQGGLGGLAIRTTPDIVVLRDLALHLKSLMGPWWFAQFDANSEVSQAAKRSLQAAFPVQEKRLDALILCISEVFMYLEENLKLTPQNLSDKAVALDELEEMHRQVISSSLLALATLLDVFICERLGRPGFENITAEPKHASKARTIAVSSAEKLFSAHKYFQDFLKSQSPAIRSATYSVLRSFIKNIPHVFNEGNMKTIATSILGAFQENNPVCHSSMWDTILLFSKRFPDSWTLLNVQKTILNRLWNFLRNGCFGTQQISYPALVLFLEVVPPKAVAADKFFLDFFQSLWAGRNQPHYSNADQLAFFQAFKECFLWGLCNTSRFCDGAESVSHFQVFLIDNILVKLLWQDLMFCVSSKGQKGEISGSSVNPSEDSNLHFHKKTVDTLNIKYPLSYFQELGKCVIEILAGIYSLEPKLLSSFCVAFQETCLQLFQQKEIIERRTENIEQIIKFLSLLERHAMQKGEAWPLVYLVGPMLAKSFPLIRSLDSVDGIRLLSVSIHVFGPRKIVQELFADNEECCYSSHSGDRDSDLDSRFFMQVFKETFVPWCLHEYNCSTSACLDLLLTLLDNEYFHEQLCAVISFATNSKHSGPGSLDANRIVILAMLLEKAREKITMRKVGEHSSHQQGSLPDHWHHELLESTAVAISCSFPPFGASDSRFIRALLGGSREGNQFPFVSRNALITIFKEVLKKLLTFLLDSSFTWIRDAGSHLSSVVSDLRLENGNSINVIEMAQFAFDILEGSFFCLRTLDDDSGLVSSISAAVFLIGWEFSMATAIDDTPEDESKEKIKTRLVFCESVNAFHTKINNQFWRSLSIDNQKRLGSMLIHSIRVAIFKEDNQNAEEMVSLCCMWMLEVLDCLGQERHEEQTLLDQLLSKGEKWPMWISPNFCTPKGSATLNIENAPIEIHAQVSGHHKFVSLIDKLISKVGFDKVVSGYVTHASLSLHEETTHNEVNSRAWLAVEILCTWKWPGGSALGSFLPLLSAYAKNRTSASEQSLLDSIFNILLDGALLHGGSGTKSLHDIWPALGDKVEDIEEPFLRALVSLLLTLFRDNIWEAVKATTLFELLQSKLFIGESVDMNCLSILPLIVSVLIRPLSRRSISSSECNEDVDPYAVEENQVQDTIKSWLQRTLLFPPLVTWQTGQDMEEWFQLVISCYPLSATGGTEPLKLERHISHEERTLLLNLFRKQRHGAGATIQLPVVQLLLSKLVVISVGYCWKEFDEDDWDFFFTHVGRWIQSAVVMMEEVAETVNDAVAGCSINDLDVNLKKIEEIVFISNPHPINNARNALLSFSLCHGLLRCQPAEESDSLRILKTEKWDRILDRIVEGALRLLFCTGISEAIASSFCLDAASIILSSRHGHLCLWELVASIAVNSSPHVRDRAVKSIEFWGLSRGPISALYAILFSSKPIASLQFAAYAILSSEPISQLAIVSEDTAVCLDSNSSTDQDTSCPDLSSEETVHLKEEISCMIEKLPYQVLEMDLAAEQRVNVFLAWSLLLSHLLSLPSSTPLRERLVQYILDSANSVIIDCIFQHIPLECLTQGLKKKDGELPAELSAAATAATRSISTGSLLFSVESLWPVEPVKLATLAGAIYGLMLCVLPAYVRGWFTDLRDRSTSPLVESFTRTWCSPPLLANELSQIKKADVADENFSLSVSKSANEVVSTYTKDDSNMDLVIRLPPSYPLRPVDVECVRSLGISELKQRKWIMSMMLFVRNQNGALAEAIRIWKRNFDKEFEGVEECPICYSVIHTTNHSIPRLACKTCKHKFHSACLYKWFSTSHKSSCPLCQSPF</sequence>
<evidence type="ECO:0000256" key="16">
    <source>
        <dbReference type="SAM" id="Phobius"/>
    </source>
</evidence>
<dbReference type="GO" id="GO:1990112">
    <property type="term" value="C:RQC complex"/>
    <property type="evidence" value="ECO:0007669"/>
    <property type="project" value="InterPro"/>
</dbReference>
<evidence type="ECO:0000256" key="2">
    <source>
        <dbReference type="ARBA" id="ARBA00004514"/>
    </source>
</evidence>
<dbReference type="GO" id="GO:0005829">
    <property type="term" value="C:cytosol"/>
    <property type="evidence" value="ECO:0007669"/>
    <property type="project" value="UniProtKB-SubCell"/>
</dbReference>
<evidence type="ECO:0000256" key="3">
    <source>
        <dbReference type="ARBA" id="ARBA00004906"/>
    </source>
</evidence>
<dbReference type="InterPro" id="IPR054476">
    <property type="entry name" value="Ltn1_N"/>
</dbReference>
<dbReference type="PROSITE" id="PS50089">
    <property type="entry name" value="ZF_RING_2"/>
    <property type="match status" value="1"/>
</dbReference>
<keyword evidence="13" id="KW-0862">Zinc</keyword>
<dbReference type="EMBL" id="VAHF01000002">
    <property type="protein sequence ID" value="TXG69638.1"/>
    <property type="molecule type" value="Genomic_DNA"/>
</dbReference>
<dbReference type="GO" id="GO:0016567">
    <property type="term" value="P:protein ubiquitination"/>
    <property type="evidence" value="ECO:0007669"/>
    <property type="project" value="UniProtKB-UniPathway"/>
</dbReference>
<evidence type="ECO:0000259" key="17">
    <source>
        <dbReference type="PROSITE" id="PS50089"/>
    </source>
</evidence>
<comment type="pathway">
    <text evidence="3">Protein modification; protein ubiquitination.</text>
</comment>
<dbReference type="InterPro" id="IPR013083">
    <property type="entry name" value="Znf_RING/FYVE/PHD"/>
</dbReference>
<evidence type="ECO:0000256" key="4">
    <source>
        <dbReference type="ARBA" id="ARBA00007997"/>
    </source>
</evidence>
<dbReference type="SUPFAM" id="SSF57850">
    <property type="entry name" value="RING/U-box"/>
    <property type="match status" value="1"/>
</dbReference>
<dbReference type="UniPathway" id="UPA00143"/>
<keyword evidence="19" id="KW-1185">Reference proteome</keyword>
<dbReference type="Pfam" id="PF22999">
    <property type="entry name" value="LTN1_E3_ligase_6th"/>
    <property type="match status" value="1"/>
</dbReference>
<comment type="subcellular location">
    <subcellularLocation>
        <location evidence="2">Cytoplasm</location>
        <location evidence="2">Cytosol</location>
    </subcellularLocation>
</comment>
<dbReference type="Gene3D" id="3.30.40.10">
    <property type="entry name" value="Zinc/RING finger domain, C3HC4 (zinc finger)"/>
    <property type="match status" value="1"/>
</dbReference>
<organism evidence="18 19">
    <name type="scientific">Acer yangbiense</name>
    <dbReference type="NCBI Taxonomy" id="1000413"/>
    <lineage>
        <taxon>Eukaryota</taxon>
        <taxon>Viridiplantae</taxon>
        <taxon>Streptophyta</taxon>
        <taxon>Embryophyta</taxon>
        <taxon>Tracheophyta</taxon>
        <taxon>Spermatophyta</taxon>
        <taxon>Magnoliopsida</taxon>
        <taxon>eudicotyledons</taxon>
        <taxon>Gunneridae</taxon>
        <taxon>Pentapetalae</taxon>
        <taxon>rosids</taxon>
        <taxon>malvids</taxon>
        <taxon>Sapindales</taxon>
        <taxon>Sapindaceae</taxon>
        <taxon>Hippocastanoideae</taxon>
        <taxon>Acereae</taxon>
        <taxon>Acer</taxon>
    </lineage>
</organism>
<dbReference type="GO" id="GO:1990116">
    <property type="term" value="P:ribosome-associated ubiquitin-dependent protein catabolic process"/>
    <property type="evidence" value="ECO:0007669"/>
    <property type="project" value="InterPro"/>
</dbReference>
<dbReference type="Proteomes" id="UP000323000">
    <property type="component" value="Chromosome 2"/>
</dbReference>
<comment type="catalytic activity">
    <reaction evidence="1">
        <text>S-ubiquitinyl-[E2 ubiquitin-conjugating enzyme]-L-cysteine + [acceptor protein]-L-lysine = [E2 ubiquitin-conjugating enzyme]-L-cysteine + N(6)-ubiquitinyl-[acceptor protein]-L-lysine.</text>
        <dbReference type="EC" id="2.3.2.27"/>
    </reaction>
</comment>
<evidence type="ECO:0000256" key="7">
    <source>
        <dbReference type="ARBA" id="ARBA00022490"/>
    </source>
</evidence>
<dbReference type="GO" id="GO:0008270">
    <property type="term" value="F:zinc ion binding"/>
    <property type="evidence" value="ECO:0007669"/>
    <property type="project" value="UniProtKB-KW"/>
</dbReference>
<keyword evidence="16" id="KW-1133">Transmembrane helix</keyword>
<dbReference type="InterPro" id="IPR039804">
    <property type="entry name" value="RING-CH-C4HC3_LTN1"/>
</dbReference>
<gene>
    <name evidence="18" type="ORF">EZV62_004573</name>
</gene>
<keyword evidence="10" id="KW-0677">Repeat</keyword>
<evidence type="ECO:0000256" key="1">
    <source>
        <dbReference type="ARBA" id="ARBA00000900"/>
    </source>
</evidence>
<feature type="domain" description="RING-type" evidence="17">
    <location>
        <begin position="1992"/>
        <end position="2039"/>
    </location>
</feature>
<keyword evidence="7" id="KW-0963">Cytoplasm</keyword>
<evidence type="ECO:0000256" key="14">
    <source>
        <dbReference type="PROSITE-ProRule" id="PRU00175"/>
    </source>
</evidence>
<dbReference type="GO" id="GO:0061630">
    <property type="term" value="F:ubiquitin protein ligase activity"/>
    <property type="evidence" value="ECO:0007669"/>
    <property type="project" value="UniProtKB-EC"/>
</dbReference>
<dbReference type="GO" id="GO:0072344">
    <property type="term" value="P:rescue of stalled ribosome"/>
    <property type="evidence" value="ECO:0007669"/>
    <property type="project" value="TreeGrafter"/>
</dbReference>
<evidence type="ECO:0000256" key="12">
    <source>
        <dbReference type="ARBA" id="ARBA00022786"/>
    </source>
</evidence>
<dbReference type="Pfam" id="PF13639">
    <property type="entry name" value="zf-RING_2"/>
    <property type="match status" value="1"/>
</dbReference>
<evidence type="ECO:0000256" key="10">
    <source>
        <dbReference type="ARBA" id="ARBA00022737"/>
    </source>
</evidence>
<evidence type="ECO:0000313" key="19">
    <source>
        <dbReference type="Proteomes" id="UP000323000"/>
    </source>
</evidence>
<evidence type="ECO:0000256" key="6">
    <source>
        <dbReference type="ARBA" id="ARBA00017157"/>
    </source>
</evidence>
<keyword evidence="8" id="KW-0808">Transferase</keyword>
<dbReference type="CDD" id="cd16491">
    <property type="entry name" value="RING-CH-C4HC3_LTN1"/>
    <property type="match status" value="1"/>
</dbReference>
<dbReference type="SMART" id="SM00184">
    <property type="entry name" value="RING"/>
    <property type="match status" value="1"/>
</dbReference>
<feature type="compositionally biased region" description="Basic and acidic residues" evidence="15">
    <location>
        <begin position="1"/>
        <end position="10"/>
    </location>
</feature>
<feature type="transmembrane region" description="Helical" evidence="16">
    <location>
        <begin position="21"/>
        <end position="42"/>
    </location>
</feature>
<evidence type="ECO:0000256" key="8">
    <source>
        <dbReference type="ARBA" id="ARBA00022679"/>
    </source>
</evidence>
<dbReference type="FunFam" id="3.30.40.10:FF:000038">
    <property type="entry name" value="E3 ubiquitin-protein ligase listerin"/>
    <property type="match status" value="1"/>
</dbReference>
<dbReference type="EC" id="2.3.2.27" evidence="5"/>
<keyword evidence="9" id="KW-0479">Metal-binding</keyword>
<dbReference type="InterPro" id="IPR054477">
    <property type="entry name" value="LTN1_E3_ligase_6th"/>
</dbReference>
<dbReference type="InterPro" id="IPR039795">
    <property type="entry name" value="LTN1/Rkr1"/>
</dbReference>
<dbReference type="SMART" id="SM00744">
    <property type="entry name" value="RINGv"/>
    <property type="match status" value="1"/>
</dbReference>
<dbReference type="GO" id="GO:0043023">
    <property type="term" value="F:ribosomal large subunit binding"/>
    <property type="evidence" value="ECO:0007669"/>
    <property type="project" value="TreeGrafter"/>
</dbReference>
<dbReference type="InterPro" id="IPR001841">
    <property type="entry name" value="Znf_RING"/>
</dbReference>
<comment type="caution">
    <text evidence="18">The sequence shown here is derived from an EMBL/GenBank/DDBJ whole genome shotgun (WGS) entry which is preliminary data.</text>
</comment>
<dbReference type="PANTHER" id="PTHR12389">
    <property type="entry name" value="ZINC FINGER PROTEIN 294"/>
    <property type="match status" value="1"/>
</dbReference>
<keyword evidence="16" id="KW-0472">Membrane</keyword>
<dbReference type="OrthoDB" id="6108at2759"/>
<dbReference type="InterPro" id="IPR054478">
    <property type="entry name" value="LTN1_UBC"/>
</dbReference>
<dbReference type="Pfam" id="PF23009">
    <property type="entry name" value="UBC_like"/>
    <property type="match status" value="1"/>
</dbReference>
<evidence type="ECO:0000256" key="13">
    <source>
        <dbReference type="ARBA" id="ARBA00022833"/>
    </source>
</evidence>
<dbReference type="InterPro" id="IPR011016">
    <property type="entry name" value="Znf_RING-CH"/>
</dbReference>
<keyword evidence="12" id="KW-0833">Ubl conjugation pathway</keyword>
<feature type="region of interest" description="Disordered" evidence="15">
    <location>
        <begin position="1"/>
        <end position="22"/>
    </location>
</feature>
<comment type="similarity">
    <text evidence="4">Belongs to the LTN1 family.</text>
</comment>
<evidence type="ECO:0000313" key="18">
    <source>
        <dbReference type="EMBL" id="TXG69638.1"/>
    </source>
</evidence>
<keyword evidence="16" id="KW-0812">Transmembrane</keyword>
<reference evidence="19" key="1">
    <citation type="journal article" date="2019" name="Gigascience">
        <title>De novo genome assembly of the endangered Acer yangbiense, a plant species with extremely small populations endemic to Yunnan Province, China.</title>
        <authorList>
            <person name="Yang J."/>
            <person name="Wariss H.M."/>
            <person name="Tao L."/>
            <person name="Zhang R."/>
            <person name="Yun Q."/>
            <person name="Hollingsworth P."/>
            <person name="Dao Z."/>
            <person name="Luo G."/>
            <person name="Guo H."/>
            <person name="Ma Y."/>
            <person name="Sun W."/>
        </authorList>
    </citation>
    <scope>NUCLEOTIDE SEQUENCE [LARGE SCALE GENOMIC DNA]</scope>
    <source>
        <strain evidence="19">cv. Malutang</strain>
    </source>
</reference>
<dbReference type="Pfam" id="PF22958">
    <property type="entry name" value="Ltn1_1st"/>
    <property type="match status" value="2"/>
</dbReference>
<evidence type="ECO:0000256" key="9">
    <source>
        <dbReference type="ARBA" id="ARBA00022723"/>
    </source>
</evidence>
<evidence type="ECO:0000256" key="15">
    <source>
        <dbReference type="SAM" id="MobiDB-lite"/>
    </source>
</evidence>
<dbReference type="PANTHER" id="PTHR12389:SF0">
    <property type="entry name" value="E3 UBIQUITIN-PROTEIN LIGASE LISTERIN"/>
    <property type="match status" value="1"/>
</dbReference>
<evidence type="ECO:0000256" key="11">
    <source>
        <dbReference type="ARBA" id="ARBA00022771"/>
    </source>
</evidence>